<evidence type="ECO:0000256" key="1">
    <source>
        <dbReference type="ARBA" id="ARBA00006291"/>
    </source>
</evidence>
<evidence type="ECO:0000313" key="9">
    <source>
        <dbReference type="Proteomes" id="UP001165679"/>
    </source>
</evidence>
<comment type="caution">
    <text evidence="8">The sequence shown here is derived from an EMBL/GenBank/DDBJ whole genome shotgun (WGS) entry which is preliminary data.</text>
</comment>
<comment type="similarity">
    <text evidence="1 6">Belongs to the MinC family.</text>
</comment>
<dbReference type="AlphaFoldDB" id="A0AA41YKX2"/>
<dbReference type="Proteomes" id="UP001165679">
    <property type="component" value="Unassembled WGS sequence"/>
</dbReference>
<dbReference type="HAMAP" id="MF_00267">
    <property type="entry name" value="MinC"/>
    <property type="match status" value="1"/>
</dbReference>
<dbReference type="Gene3D" id="3.30.70.260">
    <property type="match status" value="1"/>
</dbReference>
<dbReference type="EMBL" id="JAPDNT010000007">
    <property type="protein sequence ID" value="MCW3475269.1"/>
    <property type="molecule type" value="Genomic_DNA"/>
</dbReference>
<dbReference type="Pfam" id="PF03775">
    <property type="entry name" value="MinC_C"/>
    <property type="match status" value="1"/>
</dbReference>
<dbReference type="PANTHER" id="PTHR34108:SF1">
    <property type="entry name" value="SEPTUM SITE-DETERMINING PROTEIN MINC"/>
    <property type="match status" value="1"/>
</dbReference>
<reference evidence="8" key="1">
    <citation type="submission" date="2022-09" db="EMBL/GenBank/DDBJ databases">
        <title>Rhodovastum sp. nov. RN2-1 isolated from soil in Seongnam, South Korea.</title>
        <authorList>
            <person name="Le N.T."/>
        </authorList>
    </citation>
    <scope>NUCLEOTIDE SEQUENCE</scope>
    <source>
        <strain evidence="8">RN2-1</strain>
    </source>
</reference>
<accession>A0AA41YKX2</accession>
<dbReference type="InterPro" id="IPR005526">
    <property type="entry name" value="Septum_form_inhib_MinC_C"/>
</dbReference>
<organism evidence="8 9">
    <name type="scientific">Limobrevibacterium gyesilva</name>
    <dbReference type="NCBI Taxonomy" id="2991712"/>
    <lineage>
        <taxon>Bacteria</taxon>
        <taxon>Pseudomonadati</taxon>
        <taxon>Pseudomonadota</taxon>
        <taxon>Alphaproteobacteria</taxon>
        <taxon>Acetobacterales</taxon>
        <taxon>Acetobacteraceae</taxon>
        <taxon>Limobrevibacterium</taxon>
    </lineage>
</organism>
<evidence type="ECO:0000256" key="2">
    <source>
        <dbReference type="ARBA" id="ARBA00022618"/>
    </source>
</evidence>
<dbReference type="Gene3D" id="2.160.20.70">
    <property type="match status" value="1"/>
</dbReference>
<dbReference type="InterPro" id="IPR016098">
    <property type="entry name" value="CAP/MinC_C"/>
</dbReference>
<dbReference type="PANTHER" id="PTHR34108">
    <property type="entry name" value="SEPTUM SITE-DETERMINING PROTEIN MINC"/>
    <property type="match status" value="1"/>
</dbReference>
<keyword evidence="3 6" id="KW-0717">Septation</keyword>
<proteinExistence type="inferred from homology"/>
<evidence type="ECO:0000256" key="4">
    <source>
        <dbReference type="ARBA" id="ARBA00023306"/>
    </source>
</evidence>
<reference evidence="8" key="2">
    <citation type="submission" date="2022-10" db="EMBL/GenBank/DDBJ databases">
        <authorList>
            <person name="Trinh H.N."/>
        </authorList>
    </citation>
    <scope>NUCLEOTIDE SEQUENCE</scope>
    <source>
        <strain evidence="8">RN2-1</strain>
    </source>
</reference>
<name>A0AA41YKX2_9PROT</name>
<keyword evidence="4 6" id="KW-0131">Cell cycle</keyword>
<sequence length="216" mass="22942">MALVLTPEPPVADWLAALDSQMKQSPSVFEARPVIVDMSGLPRGTDLTAVVDALMARDLRIIGVEGADPDWTDGQTWGRTPMMSTSRADRFYEVTTEVADVPALPKEPSALVLTRPVRSGQSVTFMQGDVTIVGSVASGAEVIAGGSIHVYGALRGRAVAGLLGQPGARIFCRRLDAELLAIDGIYKTADDIEPELRGRAVQAWLDGEAVMLAALD</sequence>
<evidence type="ECO:0000256" key="6">
    <source>
        <dbReference type="HAMAP-Rule" id="MF_00267"/>
    </source>
</evidence>
<evidence type="ECO:0000313" key="8">
    <source>
        <dbReference type="EMBL" id="MCW3475269.1"/>
    </source>
</evidence>
<evidence type="ECO:0000256" key="5">
    <source>
        <dbReference type="ARBA" id="ARBA00025606"/>
    </source>
</evidence>
<evidence type="ECO:0000259" key="7">
    <source>
        <dbReference type="Pfam" id="PF03775"/>
    </source>
</evidence>
<dbReference type="GO" id="GO:1901891">
    <property type="term" value="P:regulation of cell septum assembly"/>
    <property type="evidence" value="ECO:0007669"/>
    <property type="project" value="InterPro"/>
</dbReference>
<dbReference type="InterPro" id="IPR036145">
    <property type="entry name" value="MinC_C_sf"/>
</dbReference>
<dbReference type="RefSeq" id="WP_264713961.1">
    <property type="nucleotide sequence ID" value="NZ_JAPDNT010000007.1"/>
</dbReference>
<feature type="domain" description="Septum formation inhibitor MinC C-terminal" evidence="7">
    <location>
        <begin position="113"/>
        <end position="211"/>
    </location>
</feature>
<keyword evidence="2 6" id="KW-0132">Cell division</keyword>
<dbReference type="InterPro" id="IPR013033">
    <property type="entry name" value="MinC"/>
</dbReference>
<evidence type="ECO:0000256" key="3">
    <source>
        <dbReference type="ARBA" id="ARBA00023210"/>
    </source>
</evidence>
<comment type="function">
    <text evidence="5 6">Cell division inhibitor that blocks the formation of polar Z ring septums. Rapidly oscillates between the poles of the cell to destabilize FtsZ filaments that have formed before they mature into polar Z rings. Prevents FtsZ polymerization.</text>
</comment>
<gene>
    <name evidence="6 8" type="primary">minC</name>
    <name evidence="8" type="ORF">OL599_11870</name>
</gene>
<dbReference type="GO" id="GO:0000902">
    <property type="term" value="P:cell morphogenesis"/>
    <property type="evidence" value="ECO:0007669"/>
    <property type="project" value="InterPro"/>
</dbReference>
<dbReference type="NCBIfam" id="TIGR01222">
    <property type="entry name" value="minC"/>
    <property type="match status" value="1"/>
</dbReference>
<dbReference type="GO" id="GO:0000917">
    <property type="term" value="P:division septum assembly"/>
    <property type="evidence" value="ECO:0007669"/>
    <property type="project" value="UniProtKB-KW"/>
</dbReference>
<comment type="subunit">
    <text evidence="6">Interacts with MinD and FtsZ.</text>
</comment>
<protein>
    <recommendedName>
        <fullName evidence="6">Probable septum site-determining protein MinC</fullName>
    </recommendedName>
</protein>
<dbReference type="SUPFAM" id="SSF63848">
    <property type="entry name" value="Cell-division inhibitor MinC, C-terminal domain"/>
    <property type="match status" value="1"/>
</dbReference>
<keyword evidence="9" id="KW-1185">Reference proteome</keyword>